<proteinExistence type="predicted"/>
<organism evidence="1 2">
    <name type="scientific">Aquaticitalea lipolytica</name>
    <dbReference type="NCBI Taxonomy" id="1247562"/>
    <lineage>
        <taxon>Bacteria</taxon>
        <taxon>Pseudomonadati</taxon>
        <taxon>Bacteroidota</taxon>
        <taxon>Flavobacteriia</taxon>
        <taxon>Flavobacteriales</taxon>
        <taxon>Flavobacteriaceae</taxon>
        <taxon>Aquaticitalea</taxon>
    </lineage>
</organism>
<evidence type="ECO:0000313" key="2">
    <source>
        <dbReference type="Proteomes" id="UP000598120"/>
    </source>
</evidence>
<name>A0A8J2TUA4_9FLAO</name>
<sequence length="207" mass="23335">MKSRWYISVLIIILTLLGGVASQQQVCLPNQEIVLQFTDNEVTTDETLNAITIIKQQLLDIGVDNIQVAEQEDGQLKITYYSNIDVVRIKKLLSTDNDLDFNSKPYKKGNKPVKPSSNENLLSYNLDVYEIHNGNTGASDLGGKLALEQKPENIRFFNPNFYVPFNEVIAKENDKILKVAYIFQRNIAIAINNTPHKIPEVRAGPLC</sequence>
<dbReference type="EMBL" id="BMIC01000008">
    <property type="protein sequence ID" value="GFZ93275.1"/>
    <property type="molecule type" value="Genomic_DNA"/>
</dbReference>
<dbReference type="Proteomes" id="UP000598120">
    <property type="component" value="Unassembled WGS sequence"/>
</dbReference>
<dbReference type="AlphaFoldDB" id="A0A8J2TUA4"/>
<accession>A0A8J2TUA4</accession>
<reference evidence="1 2" key="1">
    <citation type="journal article" date="2014" name="Int. J. Syst. Evol. Microbiol.">
        <title>Complete genome sequence of Corynebacterium casei LMG S-19264T (=DSM 44701T), isolated from a smear-ripened cheese.</title>
        <authorList>
            <consortium name="US DOE Joint Genome Institute (JGI-PGF)"/>
            <person name="Walter F."/>
            <person name="Albersmeier A."/>
            <person name="Kalinowski J."/>
            <person name="Ruckert C."/>
        </authorList>
    </citation>
    <scope>NUCLEOTIDE SEQUENCE [LARGE SCALE GENOMIC DNA]</scope>
    <source>
        <strain evidence="1 2">CGMCC 1.15295</strain>
    </source>
</reference>
<keyword evidence="2" id="KW-1185">Reference proteome</keyword>
<comment type="caution">
    <text evidence="1">The sequence shown here is derived from an EMBL/GenBank/DDBJ whole genome shotgun (WGS) entry which is preliminary data.</text>
</comment>
<evidence type="ECO:0000313" key="1">
    <source>
        <dbReference type="EMBL" id="GFZ93275.1"/>
    </source>
</evidence>
<gene>
    <name evidence="1" type="ORF">GCM10011531_26590</name>
</gene>
<dbReference type="RefSeq" id="WP_188606893.1">
    <property type="nucleotide sequence ID" value="NZ_BMIC01000008.1"/>
</dbReference>
<protein>
    <submittedName>
        <fullName evidence="1">Uncharacterized protein</fullName>
    </submittedName>
</protein>